<feature type="region of interest" description="Disordered" evidence="1">
    <location>
        <begin position="253"/>
        <end position="280"/>
    </location>
</feature>
<feature type="region of interest" description="Disordered" evidence="1">
    <location>
        <begin position="204"/>
        <end position="233"/>
    </location>
</feature>
<evidence type="ECO:0000313" key="3">
    <source>
        <dbReference type="Proteomes" id="UP000186309"/>
    </source>
</evidence>
<protein>
    <submittedName>
        <fullName evidence="2">Uncharacterized protein</fullName>
    </submittedName>
</protein>
<name>A0A1U7CWG0_9BACT</name>
<gene>
    <name evidence="2" type="ORF">BSF38_04854</name>
</gene>
<feature type="region of interest" description="Disordered" evidence="1">
    <location>
        <begin position="143"/>
        <end position="164"/>
    </location>
</feature>
<dbReference type="AlphaFoldDB" id="A0A1U7CWG0"/>
<dbReference type="Proteomes" id="UP000186309">
    <property type="component" value="Chromosome"/>
</dbReference>
<evidence type="ECO:0000313" key="2">
    <source>
        <dbReference type="EMBL" id="APW63290.1"/>
    </source>
</evidence>
<dbReference type="EMBL" id="CP019082">
    <property type="protein sequence ID" value="APW63290.1"/>
    <property type="molecule type" value="Genomic_DNA"/>
</dbReference>
<sequence>MAFGFVRAEIPPLVTRRYLLGQFDTGNQERRIGFVRSFLRSNSTVEAKPSPSEIGFARTEIGLRDMLRRSAFRGSVELNRRAHSGSPTGCCSENAPRRHSPIRTIMTPWRHKKWGAFRLASRPGPVGAPLVGARFVSRRPLTLGDRAPTRGTPTANHRPEFSEQSIHSLAPRARNRTRPNVLPDFHEAGCPGSAMRVRQSPFSRHVKDPTGTIIHHKYGSRRPTANTSSTPPPGRFFVSWRLDRQDEIYRRSGTTRRPVHRPILSDRTSGRPVPHRLAWPRPQERPWRVRSEAVMKGGPDDVGARGWDVPLRRRPAARVESLSMSGQGG</sequence>
<keyword evidence="3" id="KW-1185">Reference proteome</keyword>
<proteinExistence type="predicted"/>
<dbReference type="KEGG" id="pbor:BSF38_04854"/>
<organism evidence="2 3">
    <name type="scientific">Paludisphaera borealis</name>
    <dbReference type="NCBI Taxonomy" id="1387353"/>
    <lineage>
        <taxon>Bacteria</taxon>
        <taxon>Pseudomonadati</taxon>
        <taxon>Planctomycetota</taxon>
        <taxon>Planctomycetia</taxon>
        <taxon>Isosphaerales</taxon>
        <taxon>Isosphaeraceae</taxon>
        <taxon>Paludisphaera</taxon>
    </lineage>
</organism>
<evidence type="ECO:0000256" key="1">
    <source>
        <dbReference type="SAM" id="MobiDB-lite"/>
    </source>
</evidence>
<accession>A0A1U7CWG0</accession>
<reference evidence="3" key="1">
    <citation type="submission" date="2016-12" db="EMBL/GenBank/DDBJ databases">
        <title>Comparative genomics of four Isosphaeraceae planctomycetes: a common pool of plasmids and glycoside hydrolase genes.</title>
        <authorList>
            <person name="Ivanova A."/>
        </authorList>
    </citation>
    <scope>NUCLEOTIDE SEQUENCE [LARGE SCALE GENOMIC DNA]</scope>
    <source>
        <strain evidence="3">PX4</strain>
    </source>
</reference>